<dbReference type="GO" id="GO:0005770">
    <property type="term" value="C:late endosome"/>
    <property type="evidence" value="ECO:0007669"/>
    <property type="project" value="TreeGrafter"/>
</dbReference>
<dbReference type="SUPFAM" id="SSF64268">
    <property type="entry name" value="PX domain"/>
    <property type="match status" value="1"/>
</dbReference>
<dbReference type="GO" id="GO:0097422">
    <property type="term" value="C:tubular endosome"/>
    <property type="evidence" value="ECO:0007669"/>
    <property type="project" value="TreeGrafter"/>
</dbReference>
<protein>
    <recommendedName>
        <fullName evidence="4">VPS9 domain-containing protein</fullName>
    </recommendedName>
</protein>
<dbReference type="GO" id="GO:0030133">
    <property type="term" value="C:transport vesicle"/>
    <property type="evidence" value="ECO:0007669"/>
    <property type="project" value="TreeGrafter"/>
</dbReference>
<feature type="compositionally biased region" description="Polar residues" evidence="3">
    <location>
        <begin position="479"/>
        <end position="488"/>
    </location>
</feature>
<dbReference type="Proteomes" id="UP000654370">
    <property type="component" value="Unassembled WGS sequence"/>
</dbReference>
<comment type="caution">
    <text evidence="5">The sequence shown here is derived from an EMBL/GenBank/DDBJ whole genome shotgun (WGS) entry which is preliminary data.</text>
</comment>
<keyword evidence="6" id="KW-1185">Reference proteome</keyword>
<gene>
    <name evidence="5" type="ORF">INT43_003771</name>
</gene>
<dbReference type="Pfam" id="PF02204">
    <property type="entry name" value="VPS9"/>
    <property type="match status" value="1"/>
</dbReference>
<comment type="similarity">
    <text evidence="1">Belongs to the UPF0507 family.</text>
</comment>
<feature type="region of interest" description="Disordered" evidence="3">
    <location>
        <begin position="467"/>
        <end position="488"/>
    </location>
</feature>
<evidence type="ECO:0000313" key="6">
    <source>
        <dbReference type="Proteomes" id="UP000654370"/>
    </source>
</evidence>
<dbReference type="Pfam" id="PF00023">
    <property type="entry name" value="Ank"/>
    <property type="match status" value="1"/>
</dbReference>
<dbReference type="SMART" id="SM00248">
    <property type="entry name" value="ANK"/>
    <property type="match status" value="7"/>
</dbReference>
<dbReference type="PROSITE" id="PS50297">
    <property type="entry name" value="ANK_REP_REGION"/>
    <property type="match status" value="2"/>
</dbReference>
<evidence type="ECO:0000259" key="4">
    <source>
        <dbReference type="PROSITE" id="PS51205"/>
    </source>
</evidence>
<reference evidence="5" key="1">
    <citation type="submission" date="2020-12" db="EMBL/GenBank/DDBJ databases">
        <title>Metabolic potential, ecology and presence of endohyphal bacteria is reflected in genomic diversity of Mucoromycotina.</title>
        <authorList>
            <person name="Muszewska A."/>
            <person name="Okrasinska A."/>
            <person name="Steczkiewicz K."/>
            <person name="Drgas O."/>
            <person name="Orlowska M."/>
            <person name="Perlinska-Lenart U."/>
            <person name="Aleksandrzak-Piekarczyk T."/>
            <person name="Szatraj K."/>
            <person name="Zielenkiewicz U."/>
            <person name="Pilsyk S."/>
            <person name="Malc E."/>
            <person name="Mieczkowski P."/>
            <person name="Kruszewska J.S."/>
            <person name="Biernat P."/>
            <person name="Pawlowska J."/>
        </authorList>
    </citation>
    <scope>NUCLEOTIDE SEQUENCE</scope>
    <source>
        <strain evidence="5">WA0000067209</strain>
    </source>
</reference>
<dbReference type="Gene3D" id="3.30.1520.10">
    <property type="entry name" value="Phox-like domain"/>
    <property type="match status" value="1"/>
</dbReference>
<accession>A0A8H7PSZ5</accession>
<dbReference type="InterPro" id="IPR036871">
    <property type="entry name" value="PX_dom_sf"/>
</dbReference>
<dbReference type="Gene3D" id="1.20.1050.80">
    <property type="entry name" value="VPS9 domain"/>
    <property type="match status" value="1"/>
</dbReference>
<organism evidence="5 6">
    <name type="scientific">Mortierella isabellina</name>
    <name type="common">Filamentous fungus</name>
    <name type="synonym">Umbelopsis isabellina</name>
    <dbReference type="NCBI Taxonomy" id="91625"/>
    <lineage>
        <taxon>Eukaryota</taxon>
        <taxon>Fungi</taxon>
        <taxon>Fungi incertae sedis</taxon>
        <taxon>Mucoromycota</taxon>
        <taxon>Mucoromycotina</taxon>
        <taxon>Umbelopsidomycetes</taxon>
        <taxon>Umbelopsidales</taxon>
        <taxon>Umbelopsidaceae</taxon>
        <taxon>Umbelopsis</taxon>
    </lineage>
</organism>
<dbReference type="InterPro" id="IPR002110">
    <property type="entry name" value="Ankyrin_rpt"/>
</dbReference>
<dbReference type="SUPFAM" id="SSF109993">
    <property type="entry name" value="VPS9 domain"/>
    <property type="match status" value="1"/>
</dbReference>
<dbReference type="GO" id="GO:0005886">
    <property type="term" value="C:plasma membrane"/>
    <property type="evidence" value="ECO:0007669"/>
    <property type="project" value="TreeGrafter"/>
</dbReference>
<dbReference type="GO" id="GO:0000149">
    <property type="term" value="F:SNARE binding"/>
    <property type="evidence" value="ECO:0007669"/>
    <property type="project" value="TreeGrafter"/>
</dbReference>
<dbReference type="PROSITE" id="PS51205">
    <property type="entry name" value="VPS9"/>
    <property type="match status" value="1"/>
</dbReference>
<dbReference type="GO" id="GO:0005085">
    <property type="term" value="F:guanyl-nucleotide exchange factor activity"/>
    <property type="evidence" value="ECO:0007669"/>
    <property type="project" value="TreeGrafter"/>
</dbReference>
<dbReference type="GO" id="GO:0045022">
    <property type="term" value="P:early endosome to late endosome transport"/>
    <property type="evidence" value="ECO:0007669"/>
    <property type="project" value="TreeGrafter"/>
</dbReference>
<dbReference type="GO" id="GO:0005769">
    <property type="term" value="C:early endosome"/>
    <property type="evidence" value="ECO:0007669"/>
    <property type="project" value="TreeGrafter"/>
</dbReference>
<dbReference type="PROSITE" id="PS50088">
    <property type="entry name" value="ANK_REPEAT"/>
    <property type="match status" value="2"/>
</dbReference>
<evidence type="ECO:0000256" key="1">
    <source>
        <dbReference type="ARBA" id="ARBA00007428"/>
    </source>
</evidence>
<dbReference type="CDD" id="cd06093">
    <property type="entry name" value="PX_domain"/>
    <property type="match status" value="1"/>
</dbReference>
<feature type="non-terminal residue" evidence="5">
    <location>
        <position position="1"/>
    </location>
</feature>
<dbReference type="PANTHER" id="PTHR24170:SF1">
    <property type="entry name" value="DOMAIN PROTEIN, PUTATIVE (AFU_ORTHOLOGUE AFUA_1G09870)-RELATED"/>
    <property type="match status" value="1"/>
</dbReference>
<dbReference type="InterPro" id="IPR036770">
    <property type="entry name" value="Ankyrin_rpt-contain_sf"/>
</dbReference>
<name>A0A8H7PSZ5_MORIS</name>
<evidence type="ECO:0000313" key="5">
    <source>
        <dbReference type="EMBL" id="KAG2179984.1"/>
    </source>
</evidence>
<dbReference type="InterPro" id="IPR037191">
    <property type="entry name" value="VPS9_dom_sf"/>
</dbReference>
<dbReference type="SUPFAM" id="SSF48403">
    <property type="entry name" value="Ankyrin repeat"/>
    <property type="match status" value="2"/>
</dbReference>
<dbReference type="OrthoDB" id="7464126at2759"/>
<feature type="domain" description="VPS9" evidence="4">
    <location>
        <begin position="230"/>
        <end position="382"/>
    </location>
</feature>
<sequence>MNAKRFKTVASHVVRLATGNSSPSVQHAHHYSLPTPVASTSMLSRITSPRLERIGSLNFGGSGSDSGDQRRRVMSYDGEKRLLSSTSIANLEKKGITYTTLNHKSVIINDNKPLAEKTQKYRAPHNINTFRGILEAYPAINSSIMSNLEHDIQAFCDKAIEAKDLSDMHNDMKELLQKEFQLLESIDHTLIQKIMDSTRMTSEALYQIFESYIMERTYDIVFFKITSFQQNLDANLSAALHGMANLDLTQVGLPNISGMAKRLAAGLEVFREIGSFRTPKEKLDCLLSAISKLTSSSVAKDSESITSAKSSEETLSMNSDVLIPLLIIAIIQSRVSNLIANLTYMKEYAFEHNVTTGEYGYALSTLEGVIQYLVESEQQLGTISAKNEQFWSYLRDGNYEHVKDVYDEENEEYLNQSIQSLPVIDKDGSMDETETTVQHNTPIAFHQHAIEQHATGPLVEFFDEKEASESVPMRPRTGSIRSLSSGPRSISVMQTRDAQANNALLLACMSDNAKLVEFLLERQNGCGPRDLNNMHRTPLMIAAMSGNIEVVRLLLKDKYVQETIDREDIDGNTALLLACAYAGSEASGKVVKELIDNGSARLRVSNHQGNNPLHVAAIGGRVHHKEILLLLCKMMSKDLLNGQNAEGSTVFHLCKEPDVCYKLIHDRGVHATIADKHGRTPLMSWCLKGDKNMVQFFLEEGSSRLDQIDIHGQSVLHLACSSEKLLSLPSTPEFNDEVMDNVLDIVRMLLAKTTSQLHQRDWIDGNTPLHISAMKSGGYALVKLLLDNNANLDIYNNKGQRPVYVAKDQRIIDLLDDTALFRKPIGKDFDRQCAITRAEIGRDAKVTYIIKCGTLDDRHTVATVRRSFDDFRFVRQQILFELPETFIPTLTDILNPESFNLHPPPIVFLDRATQALNAFLGCLFENHTLKIHELVWEFVMVPDLQRDVIRRRSSAKRDLLIESINDEYSSSLENLESEKQFFLFTKNAMQPLHTALARVAFCSKRIQSCYKDVAVEITHLAQELGRKQAFEFSTKWSSVAFLRGISNPSIFYEVDMVRMMDFAKVIQSSAVWAEGALIGIQRPLNLLTTIEESIDEMEKQKAALQRAVSWNDVFSTADQRKKITDTKDQVLELQFKVTKLACQ</sequence>
<feature type="repeat" description="ANK" evidence="2">
    <location>
        <begin position="534"/>
        <end position="556"/>
    </location>
</feature>
<dbReference type="AlphaFoldDB" id="A0A8H7PSZ5"/>
<evidence type="ECO:0000256" key="3">
    <source>
        <dbReference type="SAM" id="MobiDB-lite"/>
    </source>
</evidence>
<dbReference type="InterPro" id="IPR051248">
    <property type="entry name" value="UPF0507/Ank_repeat_27"/>
</dbReference>
<dbReference type="Pfam" id="PF12796">
    <property type="entry name" value="Ank_2"/>
    <property type="match status" value="3"/>
</dbReference>
<evidence type="ECO:0000256" key="2">
    <source>
        <dbReference type="PROSITE-ProRule" id="PRU00023"/>
    </source>
</evidence>
<dbReference type="PANTHER" id="PTHR24170">
    <property type="entry name" value="ANKYRIN REPEAT DOMAIN-CONTAINING PROTEIN 27"/>
    <property type="match status" value="1"/>
</dbReference>
<feature type="repeat" description="ANK" evidence="2">
    <location>
        <begin position="764"/>
        <end position="797"/>
    </location>
</feature>
<dbReference type="GO" id="GO:0035091">
    <property type="term" value="F:phosphatidylinositol binding"/>
    <property type="evidence" value="ECO:0007669"/>
    <property type="project" value="InterPro"/>
</dbReference>
<dbReference type="InterPro" id="IPR003123">
    <property type="entry name" value="VPS9"/>
</dbReference>
<dbReference type="EMBL" id="JAEPQZ010000006">
    <property type="protein sequence ID" value="KAG2179984.1"/>
    <property type="molecule type" value="Genomic_DNA"/>
</dbReference>
<dbReference type="Gene3D" id="1.25.40.20">
    <property type="entry name" value="Ankyrin repeat-containing domain"/>
    <property type="match status" value="3"/>
</dbReference>
<keyword evidence="2" id="KW-0040">ANK repeat</keyword>
<dbReference type="SMART" id="SM00167">
    <property type="entry name" value="VPS9"/>
    <property type="match status" value="1"/>
</dbReference>
<proteinExistence type="inferred from homology"/>